<dbReference type="InterPro" id="IPR036452">
    <property type="entry name" value="Ribo_hydro-like"/>
</dbReference>
<feature type="domain" description="BIG2" evidence="2">
    <location>
        <begin position="126"/>
        <end position="204"/>
    </location>
</feature>
<feature type="chain" id="PRO_5038369522" evidence="1">
    <location>
        <begin position="22"/>
        <end position="690"/>
    </location>
</feature>
<dbReference type="RefSeq" id="WP_055297906.1">
    <property type="nucleotide sequence ID" value="NZ_BLYK01000049.1"/>
</dbReference>
<dbReference type="Pfam" id="PF21027">
    <property type="entry name" value="Sde0182_C"/>
    <property type="match status" value="1"/>
</dbReference>
<evidence type="ECO:0000256" key="1">
    <source>
        <dbReference type="SAM" id="SignalP"/>
    </source>
</evidence>
<proteinExistence type="predicted"/>
<protein>
    <submittedName>
        <fullName evidence="3">Protein of uncharacterized function (DUF1593)</fullName>
    </submittedName>
</protein>
<dbReference type="InterPro" id="IPR013783">
    <property type="entry name" value="Ig-like_fold"/>
</dbReference>
<dbReference type="GO" id="GO:0016799">
    <property type="term" value="F:hydrolase activity, hydrolyzing N-glycosyl compounds"/>
    <property type="evidence" value="ECO:0007669"/>
    <property type="project" value="InterPro"/>
</dbReference>
<gene>
    <name evidence="3" type="ORF">ERS852450_00244</name>
</gene>
<dbReference type="InterPro" id="IPR048527">
    <property type="entry name" value="Sde182_C"/>
</dbReference>
<dbReference type="SMART" id="SM00635">
    <property type="entry name" value="BID_2"/>
    <property type="match status" value="2"/>
</dbReference>
<feature type="domain" description="BIG2" evidence="2">
    <location>
        <begin position="32"/>
        <end position="109"/>
    </location>
</feature>
<dbReference type="Gene3D" id="2.60.40.10">
    <property type="entry name" value="Immunoglobulins"/>
    <property type="match status" value="1"/>
</dbReference>
<dbReference type="Gene3D" id="3.90.245.10">
    <property type="entry name" value="Ribonucleoside hydrolase-like"/>
    <property type="match status" value="1"/>
</dbReference>
<dbReference type="Proteomes" id="UP000095679">
    <property type="component" value="Unassembled WGS sequence"/>
</dbReference>
<name>A0A173Y2Q0_9FIRM</name>
<dbReference type="InterPro" id="IPR008964">
    <property type="entry name" value="Invasin/intimin_cell_adhesion"/>
</dbReference>
<reference evidence="3 4" key="1">
    <citation type="submission" date="2015-09" db="EMBL/GenBank/DDBJ databases">
        <authorList>
            <consortium name="Pathogen Informatics"/>
        </authorList>
    </citation>
    <scope>NUCLEOTIDE SEQUENCE [LARGE SCALE GENOMIC DNA]</scope>
    <source>
        <strain evidence="3 4">2789STDY5834835</strain>
    </source>
</reference>
<dbReference type="SUPFAM" id="SSF49373">
    <property type="entry name" value="Invasin/intimin cell-adhesion fragments"/>
    <property type="match status" value="2"/>
</dbReference>
<dbReference type="Gene3D" id="2.60.40.1080">
    <property type="match status" value="2"/>
</dbReference>
<evidence type="ECO:0000259" key="2">
    <source>
        <dbReference type="SMART" id="SM00635"/>
    </source>
</evidence>
<dbReference type="Pfam" id="PF07632">
    <property type="entry name" value="Sde182_NH-like"/>
    <property type="match status" value="1"/>
</dbReference>
<dbReference type="Pfam" id="PF02368">
    <property type="entry name" value="Big_2"/>
    <property type="match status" value="2"/>
</dbReference>
<dbReference type="EMBL" id="CYZL01000002">
    <property type="protein sequence ID" value="CUN57496.1"/>
    <property type="molecule type" value="Genomic_DNA"/>
</dbReference>
<feature type="signal peptide" evidence="1">
    <location>
        <begin position="1"/>
        <end position="21"/>
    </location>
</feature>
<dbReference type="InterPro" id="IPR011483">
    <property type="entry name" value="Sde182_NH-like"/>
</dbReference>
<sequence>MKRGKVTALVMAFIMAVSVLASPVTMLNTNAAVKAKKITMAKKATLEVGAKKKLKVTVKPAKAKVKITFRTSNSRIAKVNSKGVVKGVKAGQATITAKAKVGKKVLKARQKITVKKKAQKAPAAIKVSALTVKKYDVTINEGNIETMAVTVLPANATNKKLQYTTSDNNVATVDNKGVITAIAQGSCKVTAETMDGSNRSVSVNVTVTKTQRPRCIITQDAEVDDMNSLIHVLLYSNEVDIQGIVQSSSKFHWKGVAGQKEEKYTKPYRWPGTEWMQKYLNAYQKIYPNLKKHDKSYPAPAYLKSVTKVGNIGYKGEMDSATEGSELIKKTILDNDERTLYLLAWGGTNTISRALKDIEKEYKGTKQWDAIRKKIINKVVIPACGEQDETYSEYIAEEWPEIKFMSCSQMSSYAYMWRTQPEDSSKKTLYADFMLKNLIRKHGALLDNYVTWGDGTYLDGEEPGSQFGTNEDLLDSLNWWGGFNPVQKYQRYDFLSEGDSPTFFMLLDTGLRTLEDITNGGFSGRYARADKKNSKGQEVNYWSPVTDTYVKEDGSTMKVESSWKYIDDIQNDFAARADWCIVNDYVKANHAPKVSVTEGTDIKASAGEILKLHAIATDPDDDYVTVSWSEYTDASTTETALTLKGAASDTISFKIPEDAKAGQKIHLIVQAQDDGEHTLTHYQQVIITIK</sequence>
<dbReference type="AlphaFoldDB" id="A0A173Y2Q0"/>
<organism evidence="3 4">
    <name type="scientific">Anaerobutyricum hallii</name>
    <dbReference type="NCBI Taxonomy" id="39488"/>
    <lineage>
        <taxon>Bacteria</taxon>
        <taxon>Bacillati</taxon>
        <taxon>Bacillota</taxon>
        <taxon>Clostridia</taxon>
        <taxon>Lachnospirales</taxon>
        <taxon>Lachnospiraceae</taxon>
        <taxon>Anaerobutyricum</taxon>
    </lineage>
</organism>
<dbReference type="InterPro" id="IPR003343">
    <property type="entry name" value="Big_2"/>
</dbReference>
<evidence type="ECO:0000313" key="3">
    <source>
        <dbReference type="EMBL" id="CUN57496.1"/>
    </source>
</evidence>
<keyword evidence="1" id="KW-0732">Signal</keyword>
<evidence type="ECO:0000313" key="4">
    <source>
        <dbReference type="Proteomes" id="UP000095679"/>
    </source>
</evidence>
<accession>A0A173Y2Q0</accession>